<dbReference type="HOGENOM" id="CLU_066828_0_0_9"/>
<feature type="transmembrane region" description="Helical" evidence="1">
    <location>
        <begin position="78"/>
        <end position="99"/>
    </location>
</feature>
<comment type="caution">
    <text evidence="2">The sequence shown here is derived from an EMBL/GenBank/DDBJ whole genome shotgun (WGS) entry which is preliminary data.</text>
</comment>
<gene>
    <name evidence="2" type="ORF">GCWU000342_01822</name>
</gene>
<evidence type="ECO:0008006" key="4">
    <source>
        <dbReference type="Google" id="ProtNLM"/>
    </source>
</evidence>
<name>C4GCX8_9FIRM</name>
<protein>
    <recommendedName>
        <fullName evidence="4">TadE-like protein</fullName>
    </recommendedName>
</protein>
<evidence type="ECO:0000256" key="1">
    <source>
        <dbReference type="SAM" id="Phobius"/>
    </source>
</evidence>
<dbReference type="AlphaFoldDB" id="C4GCX8"/>
<evidence type="ECO:0000313" key="2">
    <source>
        <dbReference type="EMBL" id="EEP27828.1"/>
    </source>
</evidence>
<reference evidence="2" key="1">
    <citation type="submission" date="2009-04" db="EMBL/GenBank/DDBJ databases">
        <authorList>
            <person name="Weinstock G."/>
            <person name="Sodergren E."/>
            <person name="Clifton S."/>
            <person name="Fulton L."/>
            <person name="Fulton B."/>
            <person name="Courtney L."/>
            <person name="Fronick C."/>
            <person name="Harrison M."/>
            <person name="Strong C."/>
            <person name="Farmer C."/>
            <person name="Delahaunty K."/>
            <person name="Markovic C."/>
            <person name="Hall O."/>
            <person name="Minx P."/>
            <person name="Tomlinson C."/>
            <person name="Mitreva M."/>
            <person name="Nelson J."/>
            <person name="Hou S."/>
            <person name="Wollam A."/>
            <person name="Pepin K.H."/>
            <person name="Johnson M."/>
            <person name="Bhonagiri V."/>
            <person name="Nash W.E."/>
            <person name="Warren W."/>
            <person name="Chinwalla A."/>
            <person name="Mardis E.R."/>
            <person name="Wilson R.K."/>
        </authorList>
    </citation>
    <scope>NUCLEOTIDE SEQUENCE [LARGE SCALE GENOMIC DNA]</scope>
    <source>
        <strain evidence="2">DSM 14600</strain>
    </source>
</reference>
<accession>C4GCX8</accession>
<keyword evidence="1" id="KW-0812">Transmembrane</keyword>
<keyword evidence="3" id="KW-1185">Reference proteome</keyword>
<dbReference type="EMBL" id="ACIP02000004">
    <property type="protein sequence ID" value="EEP27828.1"/>
    <property type="molecule type" value="Genomic_DNA"/>
</dbReference>
<keyword evidence="1" id="KW-0472">Membrane</keyword>
<proteinExistence type="predicted"/>
<dbReference type="eggNOG" id="COG4961">
    <property type="taxonomic scope" value="Bacteria"/>
</dbReference>
<dbReference type="Proteomes" id="UP000003494">
    <property type="component" value="Unassembled WGS sequence"/>
</dbReference>
<sequence length="333" mass="36739">MSLHLLWNHFRTLFTLNSKISLFTRSCHRPAHSKSHHLFHIEAPRHTFAENTDRSEGGFRCRWGKTGLSASYTLEASILLPLFIAAIAMAICLIQIFTLQFQIQTSLRQATRQMALLPGKGENALEIGALTEADLLKKGVNPGLIRGKWLGISYAKSRIDEREICAVAEYQIALPIPLLGQRKARMTATASQRRWTGWDPMEKKETGEMVYVTASGVAYHRDPACVYLNPRIHSILGKDLSKARNDAGAKYKPGPSCPKHIGKEEENRIFYITEDGLVYHDRLDSPALRRHVCHISLSEALARGYHACPRCAGQGGTEAGPTGAARGAGAAGS</sequence>
<dbReference type="STRING" id="626523.GCWU000342_01822"/>
<keyword evidence="1" id="KW-1133">Transmembrane helix</keyword>
<organism evidence="2 3">
    <name type="scientific">Shuttleworthella satelles DSM 14600</name>
    <dbReference type="NCBI Taxonomy" id="626523"/>
    <lineage>
        <taxon>Bacteria</taxon>
        <taxon>Bacillati</taxon>
        <taxon>Bacillota</taxon>
        <taxon>Clostridia</taxon>
        <taxon>Lachnospirales</taxon>
        <taxon>Lachnospiraceae</taxon>
        <taxon>Shuttleworthella</taxon>
    </lineage>
</organism>
<evidence type="ECO:0000313" key="3">
    <source>
        <dbReference type="Proteomes" id="UP000003494"/>
    </source>
</evidence>